<dbReference type="PANTHER" id="PTHR31183:SF2">
    <property type="entry name" value="TRICHOPLEIN KERATIN FILAMENT-BINDING PROTEIN"/>
    <property type="match status" value="1"/>
</dbReference>
<dbReference type="Proteomes" id="UP000009022">
    <property type="component" value="Unassembled WGS sequence"/>
</dbReference>
<dbReference type="CTD" id="6756393"/>
<dbReference type="KEGG" id="tad:TRIADDRAFT_59089"/>
<evidence type="ECO:0000256" key="2">
    <source>
        <dbReference type="ARBA" id="ARBA00010777"/>
    </source>
</evidence>
<dbReference type="GeneID" id="6756393"/>
<evidence type="ECO:0000256" key="6">
    <source>
        <dbReference type="ARBA" id="ARBA00023212"/>
    </source>
</evidence>
<keyword evidence="10" id="KW-1185">Reference proteome</keyword>
<evidence type="ECO:0000313" key="9">
    <source>
        <dbReference type="EMBL" id="EDV22467.1"/>
    </source>
</evidence>
<name>B3S4H7_TRIAD</name>
<evidence type="ECO:0000256" key="1">
    <source>
        <dbReference type="ARBA" id="ARBA00004300"/>
    </source>
</evidence>
<keyword evidence="4" id="KW-0963">Cytoplasm</keyword>
<dbReference type="PhylomeDB" id="B3S4H7"/>
<dbReference type="EMBL" id="DS985249">
    <property type="protein sequence ID" value="EDV22467.1"/>
    <property type="molecule type" value="Genomic_DNA"/>
</dbReference>
<dbReference type="GO" id="GO:0006915">
    <property type="term" value="P:apoptotic process"/>
    <property type="evidence" value="ECO:0000318"/>
    <property type="project" value="GO_Central"/>
</dbReference>
<dbReference type="GO" id="GO:0005813">
    <property type="term" value="C:centrosome"/>
    <property type="evidence" value="ECO:0007669"/>
    <property type="project" value="UniProtKB-SubCell"/>
</dbReference>
<dbReference type="GO" id="GO:0045095">
    <property type="term" value="C:keratin filament"/>
    <property type="evidence" value="ECO:0000318"/>
    <property type="project" value="GO_Central"/>
</dbReference>
<dbReference type="HOGENOM" id="CLU_042533_1_0_1"/>
<dbReference type="RefSeq" id="XP_002115011.1">
    <property type="nucleotide sequence ID" value="XM_002114975.1"/>
</dbReference>
<dbReference type="InterPro" id="IPR043596">
    <property type="entry name" value="CFAP53/TCHP"/>
</dbReference>
<sequence>MSLHVKISESFAAIQILLKCVGTWVFVSDRSESNPQLEQRKMKLARLLRKDQEQYEKELKALRENGAKDRILRMKQKSENLKSARESARKQLADEKLFEHWRQNCPELRVAAQEQHKKHVIKGWSQQVEDKKAIKEKMKSQNRQNQKNIDIVLYPIITFCVSVRFEEEYERDRQRGLQEENEIANKRRLEEVRAAEALDMQIRELRTKEEESKRIKQEQDQLMQEQWNLQKMEEERKEIQKRRKKTEHGRFLARQYRAQMKRRCQQIQEDLEKDIQFLNALIAKEEEQQILQTERREKAQADAAWMKQVMEEQMRLEKAREAEMEMLYREEAGRMWQKREEEWEKERLARERLMAEVLSERQKQVREKMEIIKQQQQNAFEEREKLLQQLEFHNALTAREQEQQDKLKATRMYEIQNQITSRKEKLKVDKQSKLNELNDDIMAEQEYKEVLRDEVERMAIADESGLQQTFRRRKTAWE</sequence>
<dbReference type="OMA" id="MSGRLNQ"/>
<protein>
    <recommendedName>
        <fullName evidence="3">Trichoplein keratin filament-binding protein</fullName>
    </recommendedName>
</protein>
<evidence type="ECO:0000256" key="7">
    <source>
        <dbReference type="SAM" id="Coils"/>
    </source>
</evidence>
<proteinExistence type="inferred from homology"/>
<dbReference type="FunCoup" id="B3S4H7">
    <property type="interactions" value="1296"/>
</dbReference>
<dbReference type="OrthoDB" id="6431598at2759"/>
<evidence type="ECO:0000256" key="5">
    <source>
        <dbReference type="ARBA" id="ARBA00023054"/>
    </source>
</evidence>
<gene>
    <name evidence="9" type="ORF">TRIADDRAFT_59089</name>
</gene>
<dbReference type="Pfam" id="PF13868">
    <property type="entry name" value="TPH"/>
    <property type="match status" value="1"/>
</dbReference>
<feature type="domain" description="Trichohyalin-plectin-homology" evidence="8">
    <location>
        <begin position="164"/>
        <end position="458"/>
    </location>
</feature>
<dbReference type="InterPro" id="IPR043597">
    <property type="entry name" value="TPH_dom"/>
</dbReference>
<dbReference type="eggNOG" id="ENOG502QVSH">
    <property type="taxonomic scope" value="Eukaryota"/>
</dbReference>
<feature type="coiled-coil region" evidence="7">
    <location>
        <begin position="45"/>
        <end position="91"/>
    </location>
</feature>
<accession>B3S4H7</accession>
<dbReference type="InParanoid" id="B3S4H7"/>
<evidence type="ECO:0000313" key="10">
    <source>
        <dbReference type="Proteomes" id="UP000009022"/>
    </source>
</evidence>
<reference evidence="9 10" key="1">
    <citation type="journal article" date="2008" name="Nature">
        <title>The Trichoplax genome and the nature of placozoans.</title>
        <authorList>
            <person name="Srivastava M."/>
            <person name="Begovic E."/>
            <person name="Chapman J."/>
            <person name="Putnam N.H."/>
            <person name="Hellsten U."/>
            <person name="Kawashima T."/>
            <person name="Kuo A."/>
            <person name="Mitros T."/>
            <person name="Salamov A."/>
            <person name="Carpenter M.L."/>
            <person name="Signorovitch A.Y."/>
            <person name="Moreno M.A."/>
            <person name="Kamm K."/>
            <person name="Grimwood J."/>
            <person name="Schmutz J."/>
            <person name="Shapiro H."/>
            <person name="Grigoriev I.V."/>
            <person name="Buss L.W."/>
            <person name="Schierwater B."/>
            <person name="Dellaporta S.L."/>
            <person name="Rokhsar D.S."/>
        </authorList>
    </citation>
    <scope>NUCLEOTIDE SEQUENCE [LARGE SCALE GENOMIC DNA]</scope>
    <source>
        <strain evidence="9 10">Grell-BS-1999</strain>
    </source>
</reference>
<evidence type="ECO:0000256" key="3">
    <source>
        <dbReference type="ARBA" id="ARBA00017328"/>
    </source>
</evidence>
<comment type="subcellular location">
    <subcellularLocation>
        <location evidence="1">Cytoplasm</location>
        <location evidence="1">Cytoskeleton</location>
        <location evidence="1">Microtubule organizing center</location>
        <location evidence="1">Centrosome</location>
    </subcellularLocation>
</comment>
<dbReference type="STRING" id="10228.B3S4H7"/>
<feature type="coiled-coil region" evidence="7">
    <location>
        <begin position="355"/>
        <end position="389"/>
    </location>
</feature>
<evidence type="ECO:0000259" key="8">
    <source>
        <dbReference type="Pfam" id="PF13868"/>
    </source>
</evidence>
<feature type="coiled-coil region" evidence="7">
    <location>
        <begin position="198"/>
        <end position="304"/>
    </location>
</feature>
<comment type="similarity">
    <text evidence="2">Belongs to the TCHP family.</text>
</comment>
<dbReference type="PANTHER" id="PTHR31183">
    <property type="entry name" value="TRICHOPLEIN KERATIN FILAMENT-BINDING PROTEIN FAMILY MEMBER"/>
    <property type="match status" value="1"/>
</dbReference>
<dbReference type="AlphaFoldDB" id="B3S4H7"/>
<keyword evidence="6" id="KW-0206">Cytoskeleton</keyword>
<organism evidence="9 10">
    <name type="scientific">Trichoplax adhaerens</name>
    <name type="common">Trichoplax reptans</name>
    <dbReference type="NCBI Taxonomy" id="10228"/>
    <lineage>
        <taxon>Eukaryota</taxon>
        <taxon>Metazoa</taxon>
        <taxon>Placozoa</taxon>
        <taxon>Uniplacotomia</taxon>
        <taxon>Trichoplacea</taxon>
        <taxon>Trichoplacidae</taxon>
        <taxon>Trichoplax</taxon>
    </lineage>
</organism>
<keyword evidence="5 7" id="KW-0175">Coiled coil</keyword>
<evidence type="ECO:0000256" key="4">
    <source>
        <dbReference type="ARBA" id="ARBA00022490"/>
    </source>
</evidence>